<proteinExistence type="predicted"/>
<dbReference type="KEGG" id="fiy:BN1229_v1_1242"/>
<evidence type="ECO:0000313" key="1">
    <source>
        <dbReference type="EMBL" id="CPR17417.1"/>
    </source>
</evidence>
<evidence type="ECO:0000313" key="2">
    <source>
        <dbReference type="Proteomes" id="UP000033187"/>
    </source>
</evidence>
<dbReference type="Proteomes" id="UP000033187">
    <property type="component" value="Chromosome 1"/>
</dbReference>
<reference evidence="2" key="1">
    <citation type="submission" date="2015-02" db="EMBL/GenBank/DDBJ databases">
        <authorList>
            <person name="Chooi Y.-H."/>
        </authorList>
    </citation>
    <scope>NUCLEOTIDE SEQUENCE [LARGE SCALE GENOMIC DNA]</scope>
    <source>
        <strain evidence="2">strain Y</strain>
    </source>
</reference>
<gene>
    <name evidence="1" type="ORF">YBN1229_v1_1242</name>
</gene>
<dbReference type="KEGG" id="fil:BN1229_v1_1244"/>
<keyword evidence="2" id="KW-1185">Reference proteome</keyword>
<name>A0A0D6JCT7_9HYPH</name>
<sequence length="65" mass="7028">MLCLSTAGGGATRPTRFSSRAARVALDLRDTTQAQALSSLAERTEVVGDAGADFPHDLVRLFHWR</sequence>
<accession>A0A0D6JCT7</accession>
<organism evidence="1 2">
    <name type="scientific">Candidatus Filomicrobium marinum</name>
    <dbReference type="NCBI Taxonomy" id="1608628"/>
    <lineage>
        <taxon>Bacteria</taxon>
        <taxon>Pseudomonadati</taxon>
        <taxon>Pseudomonadota</taxon>
        <taxon>Alphaproteobacteria</taxon>
        <taxon>Hyphomicrobiales</taxon>
        <taxon>Hyphomicrobiaceae</taxon>
        <taxon>Filomicrobium</taxon>
    </lineage>
</organism>
<protein>
    <submittedName>
        <fullName evidence="1">Uncharacterized protein</fullName>
    </submittedName>
</protein>
<dbReference type="EMBL" id="LN829119">
    <property type="protein sequence ID" value="CPR17417.1"/>
    <property type="molecule type" value="Genomic_DNA"/>
</dbReference>
<dbReference type="AlphaFoldDB" id="A0A0D6JCT7"/>